<dbReference type="AlphaFoldDB" id="A0A6G1M4T7"/>
<proteinExistence type="predicted"/>
<evidence type="ECO:0000313" key="3">
    <source>
        <dbReference type="EMBL" id="KAF3227262.1"/>
    </source>
</evidence>
<sequence length="123" mass="12886">MKYQTLGFYIASSFAIVANCQSLDPAWGIGHYGGDIGLWYPRSSTTTILDAVPTSASAVRASKNEKHTAATTSAAAEITSTTSSEVESTSTSSEIESTTTTTKFVTRTTTITIPVTMSPPPAV</sequence>
<evidence type="ECO:0000313" key="5">
    <source>
        <dbReference type="Proteomes" id="UP000483672"/>
    </source>
</evidence>
<reference evidence="4 5" key="1">
    <citation type="submission" date="2019-06" db="EMBL/GenBank/DDBJ databases">
        <authorList>
            <person name="Palmer J.M."/>
        </authorList>
    </citation>
    <scope>NUCLEOTIDE SEQUENCE [LARGE SCALE GENOMIC DNA]</scope>
    <source>
        <strain evidence="3 5">TWF191</strain>
        <strain evidence="2 4">TWF788</strain>
    </source>
</reference>
<protein>
    <submittedName>
        <fullName evidence="3">Uncharacterized protein</fullName>
    </submittedName>
</protein>
<comment type="caution">
    <text evidence="3">The sequence shown here is derived from an EMBL/GenBank/DDBJ whole genome shotgun (WGS) entry which is preliminary data.</text>
</comment>
<dbReference type="Proteomes" id="UP000483672">
    <property type="component" value="Unassembled WGS sequence"/>
</dbReference>
<dbReference type="EMBL" id="WIPF01000020">
    <property type="protein sequence ID" value="KAF3227262.1"/>
    <property type="molecule type" value="Genomic_DNA"/>
</dbReference>
<name>A0A6G1M4T7_ORBOL</name>
<dbReference type="EMBL" id="JAABOE010000056">
    <property type="protein sequence ID" value="KAF3174327.1"/>
    <property type="molecule type" value="Genomic_DNA"/>
</dbReference>
<evidence type="ECO:0000313" key="2">
    <source>
        <dbReference type="EMBL" id="KAF3174327.1"/>
    </source>
</evidence>
<accession>A0A6G1M4T7</accession>
<feature type="region of interest" description="Disordered" evidence="1">
    <location>
        <begin position="59"/>
        <end position="101"/>
    </location>
</feature>
<dbReference type="Proteomes" id="UP000479691">
    <property type="component" value="Unassembled WGS sequence"/>
</dbReference>
<gene>
    <name evidence="3" type="ORF">TWF191_004127</name>
    <name evidence="2" type="ORF">TWF788_008705</name>
</gene>
<evidence type="ECO:0000256" key="1">
    <source>
        <dbReference type="SAM" id="MobiDB-lite"/>
    </source>
</evidence>
<organism evidence="3 5">
    <name type="scientific">Orbilia oligospora</name>
    <name type="common">Nematode-trapping fungus</name>
    <name type="synonym">Arthrobotrys oligospora</name>
    <dbReference type="NCBI Taxonomy" id="2813651"/>
    <lineage>
        <taxon>Eukaryota</taxon>
        <taxon>Fungi</taxon>
        <taxon>Dikarya</taxon>
        <taxon>Ascomycota</taxon>
        <taxon>Pezizomycotina</taxon>
        <taxon>Orbiliomycetes</taxon>
        <taxon>Orbiliales</taxon>
        <taxon>Orbiliaceae</taxon>
        <taxon>Orbilia</taxon>
    </lineage>
</organism>
<feature type="compositionally biased region" description="Low complexity" evidence="1">
    <location>
        <begin position="69"/>
        <end position="101"/>
    </location>
</feature>
<evidence type="ECO:0000313" key="4">
    <source>
        <dbReference type="Proteomes" id="UP000479691"/>
    </source>
</evidence>